<reference evidence="3 4" key="1">
    <citation type="submission" date="2021-05" db="EMBL/GenBank/DDBJ databases">
        <title>Bacteria Genome sequencing.</title>
        <authorList>
            <person name="Takabe Y."/>
            <person name="Nakajima Y."/>
            <person name="Suzuki S."/>
            <person name="Shiozaki T."/>
        </authorList>
    </citation>
    <scope>NUCLEOTIDE SEQUENCE [LARGE SCALE GENOMIC DNA]</scope>
    <source>
        <strain evidence="3 4">AI_62</strain>
    </source>
</reference>
<gene>
    <name evidence="3" type="ORF">JANAI62_01050</name>
</gene>
<feature type="transmembrane region" description="Helical" evidence="1">
    <location>
        <begin position="108"/>
        <end position="129"/>
    </location>
</feature>
<dbReference type="RefSeq" id="WP_220747022.1">
    <property type="nucleotide sequence ID" value="NZ_BPFH01000001.1"/>
</dbReference>
<keyword evidence="1" id="KW-0812">Transmembrane</keyword>
<feature type="domain" description="Potassium channel" evidence="2">
    <location>
        <begin position="61"/>
        <end position="132"/>
    </location>
</feature>
<keyword evidence="4" id="KW-1185">Reference proteome</keyword>
<feature type="transmembrane region" description="Helical" evidence="1">
    <location>
        <begin position="6"/>
        <end position="26"/>
    </location>
</feature>
<dbReference type="SUPFAM" id="SSF81324">
    <property type="entry name" value="Voltage-gated potassium channels"/>
    <property type="match status" value="1"/>
</dbReference>
<protein>
    <submittedName>
        <fullName evidence="3">Metal transporter</fullName>
    </submittedName>
</protein>
<evidence type="ECO:0000313" key="3">
    <source>
        <dbReference type="EMBL" id="GIT93482.1"/>
    </source>
</evidence>
<keyword evidence="1" id="KW-1133">Transmembrane helix</keyword>
<sequence length="143" mass="15767">MVQQLVIGSLLIVVTALVTAPGWWALEAVLGKLRPRIARRPHGPKLTLTLALAMLWSLAMVTVAVWIWAFAFWWLGTFETFEASVYFALVVFTTLGFGDVLMVPEWRLLGGLAAANGLLLFGLLTAMLVETLSTTRVHQREGD</sequence>
<dbReference type="Proteomes" id="UP000786693">
    <property type="component" value="Unassembled WGS sequence"/>
</dbReference>
<accession>A0ABQ4NGE5</accession>
<feature type="transmembrane region" description="Helical" evidence="1">
    <location>
        <begin position="83"/>
        <end position="101"/>
    </location>
</feature>
<evidence type="ECO:0000256" key="1">
    <source>
        <dbReference type="SAM" id="Phobius"/>
    </source>
</evidence>
<dbReference type="Pfam" id="PF07885">
    <property type="entry name" value="Ion_trans_2"/>
    <property type="match status" value="1"/>
</dbReference>
<organism evidence="3 4">
    <name type="scientific">Jannaschia pagri</name>
    <dbReference type="NCBI Taxonomy" id="2829797"/>
    <lineage>
        <taxon>Bacteria</taxon>
        <taxon>Pseudomonadati</taxon>
        <taxon>Pseudomonadota</taxon>
        <taxon>Alphaproteobacteria</taxon>
        <taxon>Rhodobacterales</taxon>
        <taxon>Roseobacteraceae</taxon>
        <taxon>Jannaschia</taxon>
    </lineage>
</organism>
<dbReference type="InterPro" id="IPR013099">
    <property type="entry name" value="K_chnl_dom"/>
</dbReference>
<evidence type="ECO:0000313" key="4">
    <source>
        <dbReference type="Proteomes" id="UP000786693"/>
    </source>
</evidence>
<comment type="caution">
    <text evidence="3">The sequence shown here is derived from an EMBL/GenBank/DDBJ whole genome shotgun (WGS) entry which is preliminary data.</text>
</comment>
<feature type="transmembrane region" description="Helical" evidence="1">
    <location>
        <begin position="46"/>
        <end position="71"/>
    </location>
</feature>
<dbReference type="EMBL" id="BPFH01000001">
    <property type="protein sequence ID" value="GIT93482.1"/>
    <property type="molecule type" value="Genomic_DNA"/>
</dbReference>
<keyword evidence="1" id="KW-0472">Membrane</keyword>
<evidence type="ECO:0000259" key="2">
    <source>
        <dbReference type="Pfam" id="PF07885"/>
    </source>
</evidence>
<name>A0ABQ4NGE5_9RHOB</name>
<proteinExistence type="predicted"/>
<dbReference type="Gene3D" id="1.10.287.70">
    <property type="match status" value="1"/>
</dbReference>